<sequence length="399" mass="43340">MKMKLEFPSRLLRSARALFGSSSGSAGGAGPEVDDGGRDVEGREGTPRRSARRSARTAAAKVGGLPLPLSGARRSRRVARVGSWGTKKATIVATTKKVQAEEAPVPAPRLKRRKRRQAQPKRALIIELLPDELFDGPVLDALGFKDLCALSLVCRHFEYSVSRVTQRWSSLYRERWGDPGMLGAAAMELAGGWQGLYKAKHLAEKASAPWVEPCDFEVEAMLAHLASLRCSRTLEISVTFLVDGSGSVTQDDFAAMTAFMGRCVESVNRETAGVAKFSVLQFSNEVKTELEPQRMETNAFRDFAGRLQRMNGGTNIAMALARARIDCGGAPHVVLMLTDGRVDAYQATAASEAAADLLESEAQVFAFGVGRSVDFKQLARIAHDGSRVMGLRTLDEPLW</sequence>
<accession>A0AAX4P711</accession>
<dbReference type="SMART" id="SM00327">
    <property type="entry name" value="VWA"/>
    <property type="match status" value="1"/>
</dbReference>
<reference evidence="3 4" key="1">
    <citation type="submission" date="2024-03" db="EMBL/GenBank/DDBJ databases">
        <title>Complete genome sequence of the green alga Chloropicon roscoffensis RCC1871.</title>
        <authorList>
            <person name="Lemieux C."/>
            <person name="Pombert J.-F."/>
            <person name="Otis C."/>
            <person name="Turmel M."/>
        </authorList>
    </citation>
    <scope>NUCLEOTIDE SEQUENCE [LARGE SCALE GENOMIC DNA]</scope>
    <source>
        <strain evidence="3 4">RCC1871</strain>
    </source>
</reference>
<dbReference type="InterPro" id="IPR036465">
    <property type="entry name" value="vWFA_dom_sf"/>
</dbReference>
<feature type="region of interest" description="Disordered" evidence="1">
    <location>
        <begin position="19"/>
        <end position="69"/>
    </location>
</feature>
<dbReference type="CDD" id="cd01450">
    <property type="entry name" value="vWFA_subfamily_ECM"/>
    <property type="match status" value="1"/>
</dbReference>
<dbReference type="Pfam" id="PF00092">
    <property type="entry name" value="VWA"/>
    <property type="match status" value="1"/>
</dbReference>
<evidence type="ECO:0000313" key="3">
    <source>
        <dbReference type="EMBL" id="WZN61806.1"/>
    </source>
</evidence>
<dbReference type="PROSITE" id="PS50234">
    <property type="entry name" value="VWFA"/>
    <property type="match status" value="1"/>
</dbReference>
<feature type="domain" description="VWFA" evidence="2">
    <location>
        <begin position="237"/>
        <end position="399"/>
    </location>
</feature>
<dbReference type="PANTHER" id="PTHR24020">
    <property type="entry name" value="COLLAGEN ALPHA"/>
    <property type="match status" value="1"/>
</dbReference>
<dbReference type="InterPro" id="IPR002035">
    <property type="entry name" value="VWF_A"/>
</dbReference>
<organism evidence="3 4">
    <name type="scientific">Chloropicon roscoffensis</name>
    <dbReference type="NCBI Taxonomy" id="1461544"/>
    <lineage>
        <taxon>Eukaryota</taxon>
        <taxon>Viridiplantae</taxon>
        <taxon>Chlorophyta</taxon>
        <taxon>Chloropicophyceae</taxon>
        <taxon>Chloropicales</taxon>
        <taxon>Chloropicaceae</taxon>
        <taxon>Chloropicon</taxon>
    </lineage>
</organism>
<dbReference type="InterPro" id="IPR036047">
    <property type="entry name" value="F-box-like_dom_sf"/>
</dbReference>
<dbReference type="AlphaFoldDB" id="A0AAX4P711"/>
<keyword evidence="4" id="KW-1185">Reference proteome</keyword>
<evidence type="ECO:0000313" key="4">
    <source>
        <dbReference type="Proteomes" id="UP001472866"/>
    </source>
</evidence>
<dbReference type="PRINTS" id="PR00453">
    <property type="entry name" value="VWFADOMAIN"/>
</dbReference>
<name>A0AAX4P711_9CHLO</name>
<proteinExistence type="predicted"/>
<dbReference type="SUPFAM" id="SSF81383">
    <property type="entry name" value="F-box domain"/>
    <property type="match status" value="1"/>
</dbReference>
<feature type="region of interest" description="Disordered" evidence="1">
    <location>
        <begin position="95"/>
        <end position="116"/>
    </location>
</feature>
<dbReference type="EMBL" id="CP151504">
    <property type="protein sequence ID" value="WZN61806.1"/>
    <property type="molecule type" value="Genomic_DNA"/>
</dbReference>
<dbReference type="InterPro" id="IPR050525">
    <property type="entry name" value="ECM_Assembly_Org"/>
</dbReference>
<dbReference type="SUPFAM" id="SSF53300">
    <property type="entry name" value="vWA-like"/>
    <property type="match status" value="1"/>
</dbReference>
<protein>
    <submittedName>
        <fullName evidence="3">VWFA domain-containing protein</fullName>
    </submittedName>
</protein>
<dbReference type="Gene3D" id="3.40.50.410">
    <property type="entry name" value="von Willebrand factor, type A domain"/>
    <property type="match status" value="1"/>
</dbReference>
<feature type="compositionally biased region" description="Basic and acidic residues" evidence="1">
    <location>
        <begin position="35"/>
        <end position="47"/>
    </location>
</feature>
<dbReference type="Proteomes" id="UP001472866">
    <property type="component" value="Chromosome 04"/>
</dbReference>
<dbReference type="PANTHER" id="PTHR24020:SF20">
    <property type="entry name" value="PH DOMAIN-CONTAINING PROTEIN"/>
    <property type="match status" value="1"/>
</dbReference>
<evidence type="ECO:0000259" key="2">
    <source>
        <dbReference type="PROSITE" id="PS50234"/>
    </source>
</evidence>
<evidence type="ECO:0000256" key="1">
    <source>
        <dbReference type="SAM" id="MobiDB-lite"/>
    </source>
</evidence>
<gene>
    <name evidence="3" type="ORF">HKI87_04g33410</name>
</gene>